<proteinExistence type="predicted"/>
<evidence type="ECO:0000256" key="2">
    <source>
        <dbReference type="SAM" id="SignalP"/>
    </source>
</evidence>
<evidence type="ECO:0000256" key="1">
    <source>
        <dbReference type="SAM" id="MobiDB-lite"/>
    </source>
</evidence>
<dbReference type="SUPFAM" id="SSF51445">
    <property type="entry name" value="(Trans)glycosidases"/>
    <property type="match status" value="1"/>
</dbReference>
<name>A0ABV7YBL1_9ACTN</name>
<feature type="domain" description="Alpha-galactosidase NEW3" evidence="3">
    <location>
        <begin position="692"/>
        <end position="763"/>
    </location>
</feature>
<feature type="region of interest" description="Disordered" evidence="1">
    <location>
        <begin position="489"/>
        <end position="510"/>
    </location>
</feature>
<comment type="caution">
    <text evidence="4">The sequence shown here is derived from an EMBL/GenBank/DDBJ whole genome shotgun (WGS) entry which is preliminary data.</text>
</comment>
<dbReference type="EMBL" id="JBHRZH010000012">
    <property type="protein sequence ID" value="MFC3762199.1"/>
    <property type="molecule type" value="Genomic_DNA"/>
</dbReference>
<reference evidence="5" key="1">
    <citation type="journal article" date="2019" name="Int. J. Syst. Evol. Microbiol.">
        <title>The Global Catalogue of Microorganisms (GCM) 10K type strain sequencing project: providing services to taxonomists for standard genome sequencing and annotation.</title>
        <authorList>
            <consortium name="The Broad Institute Genomics Platform"/>
            <consortium name="The Broad Institute Genome Sequencing Center for Infectious Disease"/>
            <person name="Wu L."/>
            <person name="Ma J."/>
        </authorList>
    </citation>
    <scope>NUCLEOTIDE SEQUENCE [LARGE SCALE GENOMIC DNA]</scope>
    <source>
        <strain evidence="5">CGMCC 4.7241</strain>
    </source>
</reference>
<dbReference type="Proteomes" id="UP001595699">
    <property type="component" value="Unassembled WGS sequence"/>
</dbReference>
<dbReference type="InterPro" id="IPR013783">
    <property type="entry name" value="Ig-like_fold"/>
</dbReference>
<protein>
    <submittedName>
        <fullName evidence="4">NEW3 domain-containing protein</fullName>
    </submittedName>
</protein>
<sequence>MRTIYAPLTLLMALVLAAVSTPLATARTETPVNVDAAIRPAGGMKAVQTGGNTVGDVIRETRPRADGYRHIDTPATIDVLKRLGVNTYVYLIWNSPTDWDDLVHEFAPAAERAGIRLWLYLVPPSECQDSPIRHENGRCSRPFTNDYVRWAKEIATLSKAHPNVVAWALDDFFSQLPPEEVQEMQRVQDAINPRLGFYTTVYYHDAINGAFYDRYEGLIDGIIYPYTGANSNTEDASHVGPNLEAILAQTEPRGLGVVLLAYTGRFLSAVTPPTDRYIADVIAETQPYLDSGRVHGITLYGLPIADERPLTALNRARSGTGWLSLSPAIFARTEPGDFAQAEQRIRIDPRAKSYGLEFSDLDIYYDQNSTSKQYHHRQILVDGEVVWESNEPGAGGTWHRHYVDLTDALRGKRSATLAIRLVDKTSLSLWTGVIVDDLVAKGFQLTNPGFEERGGWTLSKNSDSVLPGLFHFADFAPSNALEAARAAFAGKPHEQSSAGPADHAAGDAMEGQGRLRLAVQPFTTTLAGASATASQVLTVDPDSPRYEIDFFQTSPHTPYPGFDGAHQVTVRIDGKPVWTRDANWQYPFWENGNGLQGPIDVTDFVAGKQRVTLTFELRGLARSPAVGPNRAVDFGFDRLQTVGLAGRDFGFETGRGWRLTSEGPLTAEIHRPSRRAEAGRVVVKAGQVVGRPGTTVAVPVTVTNDTAAPLTGSLTASLPDGWSTSPAEQPFGPVPAGGTARATTSVVVPADAAPGSYWVVLDADSSAGTVKAASRVQLVGDTIVFTPGTDAEGPWLSEPDGSQLDGEIFDGRGRFADATTSFTYLFDLPPDVASGTLTLHIGNQYLVRVSADGETWREILREPREIRDLSNLADHSFDLDAVREPGKPLYVRVEDSKTDDGWGGWLGRLRLDLQSS</sequence>
<feature type="chain" id="PRO_5046045107" evidence="2">
    <location>
        <begin position="27"/>
        <end position="916"/>
    </location>
</feature>
<dbReference type="InterPro" id="IPR018905">
    <property type="entry name" value="A-galactase_NEW3"/>
</dbReference>
<gene>
    <name evidence="4" type="ORF">ACFOUW_15260</name>
</gene>
<dbReference type="Pfam" id="PF10633">
    <property type="entry name" value="NPCBM_assoc"/>
    <property type="match status" value="1"/>
</dbReference>
<evidence type="ECO:0000259" key="3">
    <source>
        <dbReference type="Pfam" id="PF10633"/>
    </source>
</evidence>
<feature type="signal peptide" evidence="2">
    <location>
        <begin position="1"/>
        <end position="26"/>
    </location>
</feature>
<dbReference type="Gene3D" id="2.60.40.10">
    <property type="entry name" value="Immunoglobulins"/>
    <property type="match status" value="1"/>
</dbReference>
<keyword evidence="5" id="KW-1185">Reference proteome</keyword>
<organism evidence="4 5">
    <name type="scientific">Tenggerimyces flavus</name>
    <dbReference type="NCBI Taxonomy" id="1708749"/>
    <lineage>
        <taxon>Bacteria</taxon>
        <taxon>Bacillati</taxon>
        <taxon>Actinomycetota</taxon>
        <taxon>Actinomycetes</taxon>
        <taxon>Propionibacteriales</taxon>
        <taxon>Nocardioidaceae</taxon>
        <taxon>Tenggerimyces</taxon>
    </lineage>
</organism>
<dbReference type="RefSeq" id="WP_205120737.1">
    <property type="nucleotide sequence ID" value="NZ_JAFBCM010000001.1"/>
</dbReference>
<evidence type="ECO:0000313" key="4">
    <source>
        <dbReference type="EMBL" id="MFC3762199.1"/>
    </source>
</evidence>
<accession>A0ABV7YBL1</accession>
<evidence type="ECO:0000313" key="5">
    <source>
        <dbReference type="Proteomes" id="UP001595699"/>
    </source>
</evidence>
<dbReference type="InterPro" id="IPR017853">
    <property type="entry name" value="GH"/>
</dbReference>
<keyword evidence="2" id="KW-0732">Signal</keyword>